<dbReference type="InterPro" id="IPR049177">
    <property type="entry name" value="MgtC_SapB_SrpB_YhiD_N"/>
</dbReference>
<evidence type="ECO:0000256" key="3">
    <source>
        <dbReference type="ARBA" id="ARBA00022475"/>
    </source>
</evidence>
<feature type="transmembrane region" description="Helical" evidence="7">
    <location>
        <begin position="41"/>
        <end position="60"/>
    </location>
</feature>
<feature type="transmembrane region" description="Helical" evidence="7">
    <location>
        <begin position="12"/>
        <end position="29"/>
    </location>
</feature>
<keyword evidence="5 7" id="KW-1133">Transmembrane helix</keyword>
<evidence type="ECO:0000256" key="1">
    <source>
        <dbReference type="ARBA" id="ARBA00004651"/>
    </source>
</evidence>
<evidence type="ECO:0000259" key="8">
    <source>
        <dbReference type="PROSITE" id="PS51671"/>
    </source>
</evidence>
<dbReference type="STRING" id="1194083.BN12_930020"/>
<accession>A0A077M5W5</accession>
<evidence type="ECO:0000313" key="9">
    <source>
        <dbReference type="EMBL" id="CCH80447.1"/>
    </source>
</evidence>
<comment type="similarity">
    <text evidence="2">Belongs to the MgtC/SapB family.</text>
</comment>
<evidence type="ECO:0000256" key="5">
    <source>
        <dbReference type="ARBA" id="ARBA00022989"/>
    </source>
</evidence>
<organism evidence="9 10">
    <name type="scientific">Nostocoides japonicum T1-X7</name>
    <dbReference type="NCBI Taxonomy" id="1194083"/>
    <lineage>
        <taxon>Bacteria</taxon>
        <taxon>Bacillati</taxon>
        <taxon>Actinomycetota</taxon>
        <taxon>Actinomycetes</taxon>
        <taxon>Micrococcales</taxon>
        <taxon>Intrasporangiaceae</taxon>
        <taxon>Nostocoides</taxon>
    </lineage>
</organism>
<dbReference type="Proteomes" id="UP000035721">
    <property type="component" value="Unassembled WGS sequence"/>
</dbReference>
<evidence type="ECO:0000256" key="4">
    <source>
        <dbReference type="ARBA" id="ARBA00022692"/>
    </source>
</evidence>
<proteinExistence type="inferred from homology"/>
<dbReference type="AlphaFoldDB" id="A0A077M5W5"/>
<reference evidence="9 10" key="1">
    <citation type="journal article" date="2013" name="ISME J.">
        <title>A metabolic model for members of the genus Tetrasphaera involved in enhanced biological phosphorus removal.</title>
        <authorList>
            <person name="Kristiansen R."/>
            <person name="Nguyen H.T.T."/>
            <person name="Saunders A.M."/>
            <person name="Nielsen J.L."/>
            <person name="Wimmer R."/>
            <person name="Le V.Q."/>
            <person name="McIlroy S.J."/>
            <person name="Petrovski S."/>
            <person name="Seviour R.J."/>
            <person name="Calteau A."/>
            <person name="Nielsen K.L."/>
            <person name="Nielsen P.H."/>
        </authorList>
    </citation>
    <scope>NUCLEOTIDE SEQUENCE [LARGE SCALE GENOMIC DNA]</scope>
    <source>
        <strain evidence="9 10">T1-X7</strain>
    </source>
</reference>
<evidence type="ECO:0000256" key="7">
    <source>
        <dbReference type="SAM" id="Phobius"/>
    </source>
</evidence>
<protein>
    <recommendedName>
        <fullName evidence="8">ACT domain-containing protein</fullName>
    </recommendedName>
</protein>
<dbReference type="GO" id="GO:0005886">
    <property type="term" value="C:plasma membrane"/>
    <property type="evidence" value="ECO:0007669"/>
    <property type="project" value="UniProtKB-SubCell"/>
</dbReference>
<keyword evidence="4 7" id="KW-0812">Transmembrane</keyword>
<evidence type="ECO:0000256" key="2">
    <source>
        <dbReference type="ARBA" id="ARBA00009298"/>
    </source>
</evidence>
<dbReference type="Pfam" id="PF02308">
    <property type="entry name" value="MgtC"/>
    <property type="match status" value="1"/>
</dbReference>
<comment type="caution">
    <text evidence="9">The sequence shown here is derived from an EMBL/GenBank/DDBJ whole genome shotgun (WGS) entry which is preliminary data.</text>
</comment>
<keyword evidence="3" id="KW-1003">Cell membrane</keyword>
<gene>
    <name evidence="9" type="ORF">BN12_930020</name>
</gene>
<dbReference type="InterPro" id="IPR003416">
    <property type="entry name" value="MgtC/SapB/SrpB/YhiD_fam"/>
</dbReference>
<comment type="subcellular location">
    <subcellularLocation>
        <location evidence="1">Cell membrane</location>
        <topology evidence="1">Multi-pass membrane protein</topology>
    </subcellularLocation>
</comment>
<dbReference type="PANTHER" id="PTHR33778:SF1">
    <property type="entry name" value="MAGNESIUM TRANSPORTER YHID-RELATED"/>
    <property type="match status" value="1"/>
</dbReference>
<dbReference type="EMBL" id="CAJB01000429">
    <property type="protein sequence ID" value="CCH80447.1"/>
    <property type="molecule type" value="Genomic_DNA"/>
</dbReference>
<sequence length="237" mass="25245">MWGEPSGQGWTQVLELAAALVLCSVIGLERTLRRKSAGMRTHAIVGMGAALFVLVSKYGFTDVLDPGRVVLDPSRVAAQVVSGIGFVGAGIIFVRRDAVRGLTTAAAVWISASVGMACGAGLPVLAGFVTAAYFVIVYAYPPLIRRLQSGTMREESITVRYADGHGLLRSILATATGHGFAVTHVRTDRDEDDHSLVVLVLTLRGRGDLRVLIPRLSEIDGVRETRAGFALDDDEAD</sequence>
<evidence type="ECO:0000256" key="6">
    <source>
        <dbReference type="ARBA" id="ARBA00023136"/>
    </source>
</evidence>
<dbReference type="InterPro" id="IPR002912">
    <property type="entry name" value="ACT_dom"/>
</dbReference>
<dbReference type="PROSITE" id="PS51671">
    <property type="entry name" value="ACT"/>
    <property type="match status" value="1"/>
</dbReference>
<name>A0A077M5W5_9MICO</name>
<dbReference type="PRINTS" id="PR01837">
    <property type="entry name" value="MGTCSAPBPROT"/>
</dbReference>
<dbReference type="OrthoDB" id="9811198at2"/>
<dbReference type="PANTHER" id="PTHR33778">
    <property type="entry name" value="PROTEIN MGTC"/>
    <property type="match status" value="1"/>
</dbReference>
<feature type="domain" description="ACT" evidence="8">
    <location>
        <begin position="156"/>
        <end position="235"/>
    </location>
</feature>
<feature type="transmembrane region" description="Helical" evidence="7">
    <location>
        <begin position="76"/>
        <end position="94"/>
    </location>
</feature>
<feature type="transmembrane region" description="Helical" evidence="7">
    <location>
        <begin position="106"/>
        <end position="139"/>
    </location>
</feature>
<evidence type="ECO:0000313" key="10">
    <source>
        <dbReference type="Proteomes" id="UP000035721"/>
    </source>
</evidence>
<keyword evidence="10" id="KW-1185">Reference proteome</keyword>
<keyword evidence="6 7" id="KW-0472">Membrane</keyword>